<accession>A0ABT0ND93</accession>
<reference evidence="6 7" key="1">
    <citation type="submission" date="2022-01" db="EMBL/GenBank/DDBJ databases">
        <title>Whole genome-based taxonomy of the Shewanellaceae.</title>
        <authorList>
            <person name="Martin-Rodriguez A.J."/>
        </authorList>
    </citation>
    <scope>NUCLEOTIDE SEQUENCE [LARGE SCALE GENOMIC DNA]</scope>
    <source>
        <strain evidence="6 7">DSM 21332</strain>
    </source>
</reference>
<evidence type="ECO:0000256" key="4">
    <source>
        <dbReference type="ARBA" id="ARBA00022927"/>
    </source>
</evidence>
<dbReference type="Proteomes" id="UP001202831">
    <property type="component" value="Unassembled WGS sequence"/>
</dbReference>
<protein>
    <submittedName>
        <fullName evidence="6">Outer membrane lipoprotein carrier protein LolA</fullName>
    </submittedName>
</protein>
<evidence type="ECO:0000256" key="5">
    <source>
        <dbReference type="SAM" id="SignalP"/>
    </source>
</evidence>
<keyword evidence="3 5" id="KW-0732">Signal</keyword>
<keyword evidence="7" id="KW-1185">Reference proteome</keyword>
<evidence type="ECO:0000256" key="1">
    <source>
        <dbReference type="ARBA" id="ARBA00011245"/>
    </source>
</evidence>
<dbReference type="CDD" id="cd16325">
    <property type="entry name" value="LolA"/>
    <property type="match status" value="1"/>
</dbReference>
<comment type="subunit">
    <text evidence="1">Monomer.</text>
</comment>
<sequence length="216" mass="24042">MTLTRLLTALVIPLALLTAPTFAATAANTETEQAGITLQQLQQTLAAHELVKGDFEQVRNLSMFSQPLSSSGHFVLSRQQGLWWQQTQPFPVSLVLTKNKLSQQFGTEAPQLMNADENPMVFYFSHLFLSLFQGDTQKLQEQFDVALSGDADNWTLALTPRTPPLTQVFTSIVLKGDENLDKLELTELRGDSTRISFTDQSHPSTLTQEEQSVFAL</sequence>
<comment type="caution">
    <text evidence="6">The sequence shown here is derived from an EMBL/GenBank/DDBJ whole genome shotgun (WGS) entry which is preliminary data.</text>
</comment>
<evidence type="ECO:0000256" key="2">
    <source>
        <dbReference type="ARBA" id="ARBA00022448"/>
    </source>
</evidence>
<dbReference type="RefSeq" id="WP_249250962.1">
    <property type="nucleotide sequence ID" value="NZ_JAKIKT010000015.1"/>
</dbReference>
<dbReference type="SUPFAM" id="SSF89392">
    <property type="entry name" value="Prokaryotic lipoproteins and lipoprotein localization factors"/>
    <property type="match status" value="1"/>
</dbReference>
<keyword evidence="6" id="KW-0449">Lipoprotein</keyword>
<feature type="chain" id="PRO_5045563152" evidence="5">
    <location>
        <begin position="24"/>
        <end position="216"/>
    </location>
</feature>
<dbReference type="Pfam" id="PF03548">
    <property type="entry name" value="LolA"/>
    <property type="match status" value="1"/>
</dbReference>
<name>A0ABT0ND93_9GAMM</name>
<dbReference type="InterPro" id="IPR029046">
    <property type="entry name" value="LolA/LolB/LppX"/>
</dbReference>
<dbReference type="EMBL" id="JAKIKT010000015">
    <property type="protein sequence ID" value="MCL2916436.1"/>
    <property type="molecule type" value="Genomic_DNA"/>
</dbReference>
<dbReference type="Gene3D" id="2.50.20.10">
    <property type="entry name" value="Lipoprotein localisation LolA/LolB/LppX"/>
    <property type="match status" value="1"/>
</dbReference>
<organism evidence="6 7">
    <name type="scientific">Shewanella corallii</name>
    <dbReference type="NCBI Taxonomy" id="560080"/>
    <lineage>
        <taxon>Bacteria</taxon>
        <taxon>Pseudomonadati</taxon>
        <taxon>Pseudomonadota</taxon>
        <taxon>Gammaproteobacteria</taxon>
        <taxon>Alteromonadales</taxon>
        <taxon>Shewanellaceae</taxon>
        <taxon>Shewanella</taxon>
    </lineage>
</organism>
<evidence type="ECO:0000256" key="3">
    <source>
        <dbReference type="ARBA" id="ARBA00022729"/>
    </source>
</evidence>
<keyword evidence="2" id="KW-0813">Transport</keyword>
<proteinExistence type="predicted"/>
<evidence type="ECO:0000313" key="6">
    <source>
        <dbReference type="EMBL" id="MCL2916436.1"/>
    </source>
</evidence>
<gene>
    <name evidence="6" type="ORF">L2725_22120</name>
</gene>
<feature type="signal peptide" evidence="5">
    <location>
        <begin position="1"/>
        <end position="23"/>
    </location>
</feature>
<evidence type="ECO:0000313" key="7">
    <source>
        <dbReference type="Proteomes" id="UP001202831"/>
    </source>
</evidence>
<dbReference type="InterPro" id="IPR004564">
    <property type="entry name" value="OM_lipoprot_carrier_LolA-like"/>
</dbReference>
<keyword evidence="4" id="KW-0653">Protein transport</keyword>